<evidence type="ECO:0000313" key="4">
    <source>
        <dbReference type="EMBL" id="MFC3126101.1"/>
    </source>
</evidence>
<dbReference type="Proteomes" id="UP001595593">
    <property type="component" value="Unassembled WGS sequence"/>
</dbReference>
<dbReference type="Gene3D" id="3.40.50.880">
    <property type="match status" value="1"/>
</dbReference>
<dbReference type="SUPFAM" id="SSF52317">
    <property type="entry name" value="Class I glutamine amidotransferase-like"/>
    <property type="match status" value="1"/>
</dbReference>
<evidence type="ECO:0000313" key="5">
    <source>
        <dbReference type="Proteomes" id="UP001595593"/>
    </source>
</evidence>
<dbReference type="InterPro" id="IPR052158">
    <property type="entry name" value="INH-QAR"/>
</dbReference>
<name>A0ABV7G5Z7_9PROT</name>
<reference evidence="5" key="1">
    <citation type="journal article" date="2019" name="Int. J. Syst. Evol. Microbiol.">
        <title>The Global Catalogue of Microorganisms (GCM) 10K type strain sequencing project: providing services to taxonomists for standard genome sequencing and annotation.</title>
        <authorList>
            <consortium name="The Broad Institute Genomics Platform"/>
            <consortium name="The Broad Institute Genome Sequencing Center for Infectious Disease"/>
            <person name="Wu L."/>
            <person name="Ma J."/>
        </authorList>
    </citation>
    <scope>NUCLEOTIDE SEQUENCE [LARGE SCALE GENOMIC DNA]</scope>
    <source>
        <strain evidence="5">KCTC 52094</strain>
    </source>
</reference>
<keyword evidence="1" id="KW-0805">Transcription regulation</keyword>
<organism evidence="4 5">
    <name type="scientific">Teichococcus globiformis</name>
    <dbReference type="NCBI Taxonomy" id="2307229"/>
    <lineage>
        <taxon>Bacteria</taxon>
        <taxon>Pseudomonadati</taxon>
        <taxon>Pseudomonadota</taxon>
        <taxon>Alphaproteobacteria</taxon>
        <taxon>Acetobacterales</taxon>
        <taxon>Roseomonadaceae</taxon>
        <taxon>Roseomonas</taxon>
    </lineage>
</organism>
<dbReference type="RefSeq" id="WP_379597225.1">
    <property type="nucleotide sequence ID" value="NZ_JBHRTN010000013.1"/>
</dbReference>
<dbReference type="PANTHER" id="PTHR43130:SF3">
    <property type="entry name" value="HTH-TYPE TRANSCRIPTIONAL REGULATOR RV1931C"/>
    <property type="match status" value="1"/>
</dbReference>
<dbReference type="SUPFAM" id="SSF46689">
    <property type="entry name" value="Homeodomain-like"/>
    <property type="match status" value="1"/>
</dbReference>
<dbReference type="CDD" id="cd03137">
    <property type="entry name" value="GATase1_AraC_1"/>
    <property type="match status" value="1"/>
</dbReference>
<dbReference type="SMART" id="SM00342">
    <property type="entry name" value="HTH_ARAC"/>
    <property type="match status" value="1"/>
</dbReference>
<dbReference type="Pfam" id="PF12833">
    <property type="entry name" value="HTH_18"/>
    <property type="match status" value="1"/>
</dbReference>
<dbReference type="PANTHER" id="PTHR43130">
    <property type="entry name" value="ARAC-FAMILY TRANSCRIPTIONAL REGULATOR"/>
    <property type="match status" value="1"/>
</dbReference>
<feature type="domain" description="HTH araC/xylS-type" evidence="3">
    <location>
        <begin position="222"/>
        <end position="312"/>
    </location>
</feature>
<comment type="caution">
    <text evidence="4">The sequence shown here is derived from an EMBL/GenBank/DDBJ whole genome shotgun (WGS) entry which is preliminary data.</text>
</comment>
<keyword evidence="2" id="KW-0804">Transcription</keyword>
<sequence>MTDTGQIPPIHLVAIVAFNGVQPIDLSGPAQAFVTANEEGADPPYSVQVVGRPAITVLTTSGFGIATGECPAGRIGTLVIPGGPGVHALREDGGWLAFLIEAAERADRICSVCTGAFLLAAAGLLDNRRAVTHWRSCGRLAADYPSVSVDDRPLFIEDGPVWTTAGVTAGIDLTLALIERDHGAALAARVARRLVVPLRRAGGQKQLSDVLALQVRGAAPFEPLLEAIAAEPARSWSVEEMATMAGQSPRSFHRHFTRRVGTTPARAVERLRAEMAYALLRSAAGRVGEVALRCGFGSEASMRRALNRWHAE</sequence>
<evidence type="ECO:0000256" key="2">
    <source>
        <dbReference type="ARBA" id="ARBA00023163"/>
    </source>
</evidence>
<dbReference type="InterPro" id="IPR002818">
    <property type="entry name" value="DJ-1/PfpI"/>
</dbReference>
<evidence type="ECO:0000259" key="3">
    <source>
        <dbReference type="PROSITE" id="PS01124"/>
    </source>
</evidence>
<dbReference type="InterPro" id="IPR018060">
    <property type="entry name" value="HTH_AraC"/>
</dbReference>
<dbReference type="InterPro" id="IPR029062">
    <property type="entry name" value="Class_I_gatase-like"/>
</dbReference>
<dbReference type="Gene3D" id="1.10.10.60">
    <property type="entry name" value="Homeodomain-like"/>
    <property type="match status" value="1"/>
</dbReference>
<dbReference type="EMBL" id="JBHRTN010000013">
    <property type="protein sequence ID" value="MFC3126101.1"/>
    <property type="molecule type" value="Genomic_DNA"/>
</dbReference>
<keyword evidence="5" id="KW-1185">Reference proteome</keyword>
<gene>
    <name evidence="4" type="ORF">ACFOD4_13620</name>
</gene>
<proteinExistence type="predicted"/>
<dbReference type="PROSITE" id="PS01124">
    <property type="entry name" value="HTH_ARAC_FAMILY_2"/>
    <property type="match status" value="1"/>
</dbReference>
<dbReference type="InterPro" id="IPR009057">
    <property type="entry name" value="Homeodomain-like_sf"/>
</dbReference>
<accession>A0ABV7G5Z7</accession>
<protein>
    <submittedName>
        <fullName evidence="4">GlxA family transcriptional regulator</fullName>
    </submittedName>
</protein>
<dbReference type="Pfam" id="PF01965">
    <property type="entry name" value="DJ-1_PfpI"/>
    <property type="match status" value="1"/>
</dbReference>
<evidence type="ECO:0000256" key="1">
    <source>
        <dbReference type="ARBA" id="ARBA00023015"/>
    </source>
</evidence>